<dbReference type="RefSeq" id="WP_184966558.1">
    <property type="nucleotide sequence ID" value="NZ_BAAAWF010000106.1"/>
</dbReference>
<dbReference type="InterPro" id="IPR027417">
    <property type="entry name" value="P-loop_NTPase"/>
</dbReference>
<keyword evidence="2 5" id="KW-0238">DNA-binding</keyword>
<keyword evidence="1" id="KW-0805">Transcription regulation</keyword>
<gene>
    <name evidence="5" type="ORF">FHS34_003689</name>
</gene>
<proteinExistence type="predicted"/>
<dbReference type="EMBL" id="JACHJK010000006">
    <property type="protein sequence ID" value="MBB5928220.1"/>
    <property type="molecule type" value="Genomic_DNA"/>
</dbReference>
<dbReference type="Gene3D" id="1.10.10.10">
    <property type="entry name" value="Winged helix-like DNA-binding domain superfamily/Winged helix DNA-binding domain"/>
    <property type="match status" value="1"/>
</dbReference>
<dbReference type="Pfam" id="PF13191">
    <property type="entry name" value="AAA_16"/>
    <property type="match status" value="1"/>
</dbReference>
<evidence type="ECO:0000256" key="3">
    <source>
        <dbReference type="ARBA" id="ARBA00023163"/>
    </source>
</evidence>
<keyword evidence="6" id="KW-1185">Reference proteome</keyword>
<dbReference type="AlphaFoldDB" id="A0A7W9PUQ8"/>
<organism evidence="5 6">
    <name type="scientific">Streptomyces echinatus</name>
    <dbReference type="NCBI Taxonomy" id="67293"/>
    <lineage>
        <taxon>Bacteria</taxon>
        <taxon>Bacillati</taxon>
        <taxon>Actinomycetota</taxon>
        <taxon>Actinomycetes</taxon>
        <taxon>Kitasatosporales</taxon>
        <taxon>Streptomycetaceae</taxon>
        <taxon>Streptomyces</taxon>
    </lineage>
</organism>
<dbReference type="CDD" id="cd06170">
    <property type="entry name" value="LuxR_C_like"/>
    <property type="match status" value="1"/>
</dbReference>
<dbReference type="SUPFAM" id="SSF48452">
    <property type="entry name" value="TPR-like"/>
    <property type="match status" value="1"/>
</dbReference>
<feature type="domain" description="HTH luxR-type" evidence="4">
    <location>
        <begin position="853"/>
        <end position="918"/>
    </location>
</feature>
<dbReference type="Gene3D" id="1.25.40.10">
    <property type="entry name" value="Tetratricopeptide repeat domain"/>
    <property type="match status" value="1"/>
</dbReference>
<accession>A0A7W9PUQ8</accession>
<evidence type="ECO:0000256" key="2">
    <source>
        <dbReference type="ARBA" id="ARBA00023125"/>
    </source>
</evidence>
<sequence length="919" mass="98405">MEKLVERDVEEKTLAQLYSERSTGRCRTVAIGGPLASGKTALLDSFARDAADAGATVLKATASRFERYQALGILDQLLRAHRLFAHSAGLEVRALVEGVLEAGAHSEISPPVLGVLQGAFQHLAGSPPLVVCIDDAHFMDVESLQYLLALMRRMGSAPISIVLTYCPDMGRDSVQRILQAEFLRMPNCGQLDLEPLSETGVATVLEEYFNLETAGRMASECRQLCGGRPLLVHALAEDCTGRTWEPAAQLRPRAGHAFGRAVLSCLYRAEPVVLEIAQAMATLGAFRSVAAVARLCGMDPESVGRIVASPGVGGLLDHDLLGQPSVREAVLGSIPQKERHAMRSRAARLLHHEGAPALVTAEHLMRIDDAIPWAKQVLCEAADQALAGGDHETAIGYLERAHRECADGRERIGIAARLADVMWRYNPAAVKSYLPDLVAAAERGELSVRQSVPVVRSLLWNGQVEQATRVTARLREGARAQAGDDAARHAEQLRLWLPVTYPGIAAAPGREDGTLPDDGIGTPGHRAAAALGAVLRGAGEEGAVPAAERVLREALAGAASPASSLASLMVLIYSDNLDKASVWCDALLASMGETYGLVWNAMFTSARAEIHYRLGDLRNAKRQAHAALALMPRESWGAAVVVPLSLLILTTTAMGNLGEAESYLDLPVPSAAFGTLGGVVYLDARGHLHLARGRHDAALQDFLAAGHLMKLWEADCPAAVPWRVNAARAYLHKGLVAQAKELLAEHMSLLPPGHPRTRGLTYRALAATLRAEERPPVLRKAANILDRCGDSLNLAYTLADLGHSYESLGDSVQARRHAHRARTLADRCAAALLPGPPPAAADEGAGAEPLSAADLPVPQLSSAEWRVAELAARGSTNEQIARKLFITVSTVEQHLTRAYRKLGIRRRTQLPSCLSELVP</sequence>
<evidence type="ECO:0000313" key="5">
    <source>
        <dbReference type="EMBL" id="MBB5928220.1"/>
    </source>
</evidence>
<dbReference type="GO" id="GO:0003677">
    <property type="term" value="F:DNA binding"/>
    <property type="evidence" value="ECO:0007669"/>
    <property type="project" value="UniProtKB-KW"/>
</dbReference>
<dbReference type="InterPro" id="IPR016032">
    <property type="entry name" value="Sig_transdc_resp-reg_C-effctor"/>
</dbReference>
<dbReference type="PROSITE" id="PS00622">
    <property type="entry name" value="HTH_LUXR_1"/>
    <property type="match status" value="1"/>
</dbReference>
<dbReference type="InterPro" id="IPR041664">
    <property type="entry name" value="AAA_16"/>
</dbReference>
<dbReference type="InterPro" id="IPR011990">
    <property type="entry name" value="TPR-like_helical_dom_sf"/>
</dbReference>
<evidence type="ECO:0000259" key="4">
    <source>
        <dbReference type="PROSITE" id="PS50043"/>
    </source>
</evidence>
<dbReference type="GO" id="GO:0006355">
    <property type="term" value="P:regulation of DNA-templated transcription"/>
    <property type="evidence" value="ECO:0007669"/>
    <property type="project" value="InterPro"/>
</dbReference>
<dbReference type="PANTHER" id="PTHR44688:SF16">
    <property type="entry name" value="DNA-BINDING TRANSCRIPTIONAL ACTIVATOR DEVR_DOSR"/>
    <property type="match status" value="1"/>
</dbReference>
<dbReference type="SUPFAM" id="SSF52540">
    <property type="entry name" value="P-loop containing nucleoside triphosphate hydrolases"/>
    <property type="match status" value="1"/>
</dbReference>
<reference evidence="5 6" key="1">
    <citation type="submission" date="2020-08" db="EMBL/GenBank/DDBJ databases">
        <title>Genomic Encyclopedia of Type Strains, Phase III (KMG-III): the genomes of soil and plant-associated and newly described type strains.</title>
        <authorList>
            <person name="Whitman W."/>
        </authorList>
    </citation>
    <scope>NUCLEOTIDE SEQUENCE [LARGE SCALE GENOMIC DNA]</scope>
    <source>
        <strain evidence="5 6">CECT 3313</strain>
    </source>
</reference>
<dbReference type="Pfam" id="PF00196">
    <property type="entry name" value="GerE"/>
    <property type="match status" value="1"/>
</dbReference>
<keyword evidence="3" id="KW-0804">Transcription</keyword>
<name>A0A7W9PUQ8_9ACTN</name>
<protein>
    <submittedName>
        <fullName evidence="5">DNA-binding CsgD family transcriptional regulator</fullName>
    </submittedName>
</protein>
<dbReference type="PANTHER" id="PTHR44688">
    <property type="entry name" value="DNA-BINDING TRANSCRIPTIONAL ACTIVATOR DEVR_DOSR"/>
    <property type="match status" value="1"/>
</dbReference>
<dbReference type="Proteomes" id="UP000585836">
    <property type="component" value="Unassembled WGS sequence"/>
</dbReference>
<dbReference type="PRINTS" id="PR00038">
    <property type="entry name" value="HTHLUXR"/>
</dbReference>
<dbReference type="PROSITE" id="PS50043">
    <property type="entry name" value="HTH_LUXR_2"/>
    <property type="match status" value="1"/>
</dbReference>
<dbReference type="SUPFAM" id="SSF46894">
    <property type="entry name" value="C-terminal effector domain of the bipartite response regulators"/>
    <property type="match status" value="1"/>
</dbReference>
<evidence type="ECO:0000313" key="6">
    <source>
        <dbReference type="Proteomes" id="UP000585836"/>
    </source>
</evidence>
<dbReference type="InterPro" id="IPR000792">
    <property type="entry name" value="Tscrpt_reg_LuxR_C"/>
</dbReference>
<comment type="caution">
    <text evidence="5">The sequence shown here is derived from an EMBL/GenBank/DDBJ whole genome shotgun (WGS) entry which is preliminary data.</text>
</comment>
<dbReference type="SMART" id="SM00421">
    <property type="entry name" value="HTH_LUXR"/>
    <property type="match status" value="1"/>
</dbReference>
<evidence type="ECO:0000256" key="1">
    <source>
        <dbReference type="ARBA" id="ARBA00023015"/>
    </source>
</evidence>
<dbReference type="InterPro" id="IPR036388">
    <property type="entry name" value="WH-like_DNA-bd_sf"/>
</dbReference>